<feature type="non-terminal residue" evidence="1">
    <location>
        <position position="1"/>
    </location>
</feature>
<evidence type="ECO:0008006" key="3">
    <source>
        <dbReference type="Google" id="ProtNLM"/>
    </source>
</evidence>
<name>A0A1B7TA43_9ASCO</name>
<dbReference type="AlphaFoldDB" id="A0A1B7TA43"/>
<feature type="non-terminal residue" evidence="1">
    <location>
        <position position="385"/>
    </location>
</feature>
<keyword evidence="2" id="KW-1185">Reference proteome</keyword>
<sequence length="385" mass="44743">SDETETLRVAILGTEEVGKTSFVNRLTMKYVPESHYPTLKVTNWLFQFEPVNELTRLILDEHKHERMLYNVQNTKNQTGYKVNQCIYQTPNLSDHLIISNSLFEREINNFVKFKKKYCLTNAEVPVDKDIIPIYNAGHNFMITKQQTLRKYTPILPKMYTPPYISNILIDIIDTPAFNVSNIIPFLEVSLFRDNLGVPYLQNERNRRDYNENIGTMMTFSGSSELNGKIDAYVLVYSCYPTITEPPLYNVDSTESDEQEEKEKEEILLKDIITMKEILCDAWRNYKEYISNWKKGDEGDVYSLMYNLRKKWEKIPISNSNNNNNRIDEDMPPIVIVATHTLNELTSPILLNEGKKLATKWGCSFIAVDNYNDYQCEEALGVVVSE</sequence>
<gene>
    <name evidence="1" type="ORF">HANVADRAFT_18371</name>
</gene>
<comment type="caution">
    <text evidence="1">The sequence shown here is derived from an EMBL/GenBank/DDBJ whole genome shotgun (WGS) entry which is preliminary data.</text>
</comment>
<dbReference type="EMBL" id="LXPE01000068">
    <property type="protein sequence ID" value="OBA25587.1"/>
    <property type="molecule type" value="Genomic_DNA"/>
</dbReference>
<dbReference type="Gene3D" id="3.40.50.300">
    <property type="entry name" value="P-loop containing nucleotide triphosphate hydrolases"/>
    <property type="match status" value="1"/>
</dbReference>
<evidence type="ECO:0000313" key="1">
    <source>
        <dbReference type="EMBL" id="OBA25587.1"/>
    </source>
</evidence>
<dbReference type="OrthoDB" id="3995714at2759"/>
<dbReference type="SUPFAM" id="SSF52540">
    <property type="entry name" value="P-loop containing nucleoside triphosphate hydrolases"/>
    <property type="match status" value="1"/>
</dbReference>
<accession>A0A1B7TA43</accession>
<dbReference type="Proteomes" id="UP000092321">
    <property type="component" value="Unassembled WGS sequence"/>
</dbReference>
<organism evidence="1 2">
    <name type="scientific">Hanseniaspora valbyensis NRRL Y-1626</name>
    <dbReference type="NCBI Taxonomy" id="766949"/>
    <lineage>
        <taxon>Eukaryota</taxon>
        <taxon>Fungi</taxon>
        <taxon>Dikarya</taxon>
        <taxon>Ascomycota</taxon>
        <taxon>Saccharomycotina</taxon>
        <taxon>Saccharomycetes</taxon>
        <taxon>Saccharomycodales</taxon>
        <taxon>Saccharomycodaceae</taxon>
        <taxon>Hanseniaspora</taxon>
    </lineage>
</organism>
<protein>
    <recommendedName>
        <fullName evidence="3">P-loop containing nucleoside triphosphate hydrolase protein</fullName>
    </recommendedName>
</protein>
<reference evidence="2" key="1">
    <citation type="journal article" date="2016" name="Proc. Natl. Acad. Sci. U.S.A.">
        <title>Comparative genomics of biotechnologically important yeasts.</title>
        <authorList>
            <person name="Riley R."/>
            <person name="Haridas S."/>
            <person name="Wolfe K.H."/>
            <person name="Lopes M.R."/>
            <person name="Hittinger C.T."/>
            <person name="Goeker M."/>
            <person name="Salamov A.A."/>
            <person name="Wisecaver J.H."/>
            <person name="Long T.M."/>
            <person name="Calvey C.H."/>
            <person name="Aerts A.L."/>
            <person name="Barry K.W."/>
            <person name="Choi C."/>
            <person name="Clum A."/>
            <person name="Coughlan A.Y."/>
            <person name="Deshpande S."/>
            <person name="Douglass A.P."/>
            <person name="Hanson S.J."/>
            <person name="Klenk H.-P."/>
            <person name="LaButti K.M."/>
            <person name="Lapidus A."/>
            <person name="Lindquist E.A."/>
            <person name="Lipzen A.M."/>
            <person name="Meier-Kolthoff J.P."/>
            <person name="Ohm R.A."/>
            <person name="Otillar R.P."/>
            <person name="Pangilinan J.L."/>
            <person name="Peng Y."/>
            <person name="Rokas A."/>
            <person name="Rosa C.A."/>
            <person name="Scheuner C."/>
            <person name="Sibirny A.A."/>
            <person name="Slot J.C."/>
            <person name="Stielow J.B."/>
            <person name="Sun H."/>
            <person name="Kurtzman C.P."/>
            <person name="Blackwell M."/>
            <person name="Grigoriev I.V."/>
            <person name="Jeffries T.W."/>
        </authorList>
    </citation>
    <scope>NUCLEOTIDE SEQUENCE [LARGE SCALE GENOMIC DNA]</scope>
    <source>
        <strain evidence="2">NRRL Y-1626</strain>
    </source>
</reference>
<proteinExistence type="predicted"/>
<evidence type="ECO:0000313" key="2">
    <source>
        <dbReference type="Proteomes" id="UP000092321"/>
    </source>
</evidence>
<dbReference type="InterPro" id="IPR027417">
    <property type="entry name" value="P-loop_NTPase"/>
</dbReference>